<dbReference type="GO" id="GO:0005737">
    <property type="term" value="C:cytoplasm"/>
    <property type="evidence" value="ECO:0007669"/>
    <property type="project" value="TreeGrafter"/>
</dbReference>
<gene>
    <name evidence="5" type="ORF">FUG_LOCUS504448</name>
</gene>
<feature type="domain" description="CHAT" evidence="4">
    <location>
        <begin position="1184"/>
        <end position="1507"/>
    </location>
</feature>
<dbReference type="InterPro" id="IPR050452">
    <property type="entry name" value="Metacaspase"/>
</dbReference>
<feature type="domain" description="Peptidase C14 caspase" evidence="3">
    <location>
        <begin position="7"/>
        <end position="270"/>
    </location>
</feature>
<dbReference type="InterPro" id="IPR011600">
    <property type="entry name" value="Pept_C14_caspase"/>
</dbReference>
<name>A0A4E9EL04_GIBZA</name>
<reference evidence="5" key="1">
    <citation type="submission" date="2019-04" db="EMBL/GenBank/DDBJ databases">
        <authorList>
            <person name="Melise S."/>
            <person name="Noan J."/>
            <person name="Okalmin O."/>
        </authorList>
    </citation>
    <scope>NUCLEOTIDE SEQUENCE</scope>
    <source>
        <strain evidence="5">FN9</strain>
    </source>
</reference>
<dbReference type="InterPro" id="IPR024983">
    <property type="entry name" value="CHAT_dom"/>
</dbReference>
<dbReference type="EMBL" id="CAAKMV010000164">
    <property type="protein sequence ID" value="VIO62831.1"/>
    <property type="molecule type" value="Genomic_DNA"/>
</dbReference>
<sequence>MANQPTHHAILVGINAYPDRPLNDCQQTIPTNIKCFTATAISLPDKPGLEEDPTLWPTYSNVTAAIREVTATAQPGHCVYIHFSGHGVRLPPMGEFSDYGTGDLALGLLSRDATRVQPLGGQLLAILLNAMVTKGLVVTLVLDCCFAASIYRLERKNVRFLPFDAATFVMDHDEPTETIAQASSSCRDLSMQPSWLIDPNGYAILAACGPHEEATEVILGGVEHGALSFFLARSLRDFGMNKRHRDVFYRISPSVKANKLDQTPALYGNKNQEFFGPHTLATTRPVIPAYKSRQETFTLEAGQAHGFRGGDDFILYPSGVVDGSAALHNNVIAARISNLGPLTSVLGLTDGGKITETKCVAEPQSRQCFHDFPITLSDEVPKPEEWIAAFQSYSLAVYRASEGHPAWLNLQVIGDEYKIYNKHGQQLNNIPVLQRGVVGPEGVAALFQHIVRYEFVKTLKNDSVPARFRSLFEVSIKTRADDIFTPDNIVDVEEDTRNKYMFELIVQNKCPEELYLHIFNLGPFWQVENVFYGTAVLPPQTFEDQFTGKFSKKMRTMVPKEMRAMGSRQCEDILKVIVTSHPTSFDMLELPKIGGSPKKPVVDEHRTTIKEAPGWMAFNFPVRTSIHLPAKLRIFDQSSELLPLIVNEKTRNMDSITHTIQKARQAADAIPKHSPDRPSRLARLAKQLNRKYSTSGATAYLDEGIRLLRIAVDTSPDKDPDRGRMVHNLSYQLHDRWLRQKSERDLVESVLVARDSIDATKDGHPDLPLFWANLGTLLIDRYYVKGLKRDLDEAVDCTRGALKGMDKRNPLRATLLDKLGVTLGHLHWRGGPGPKVQGYLEEAISVSREAVALTPKHHPRLAGRLKNLGTHLGHKYHLAKTNSGLQECIKCHVAALRAEQSPTLRRIQAADDVLPYCADLKDWNLAFDVATSAVSLFPKLIFRSHQHSDKLHMLGKVSGLASDAAAMALNAGKGLDVVLTILECGRGLLSQSMEEMRTDRASLKAQHPQYAEELDRVRGALDFPLQANDSLEDPEETWEAESILRKKADKMLDDLLTKIRKKPGFEDYLLPPSETAMRAAAQKGPIVVINVSQYRCDAIIVKPDRLHLLPLPKLTLSAVEDAYMAEPSLPSAQPSGPLPQGPVSNSNYNIWEAFVSNMGWDGPLTNPASSGLSRKPSKALGSPKVLRWLWETTAKPVLDYLGYKAIPKDGKWPHLWWIPTGSLSRFAIHAAGDYYPGTSETVLDRTVSSYSSSIKSIIQSRRRRIAVHKSPYALLVAMETTKGCSSALPFASKEVSLVSNICRSMSLRPLQPGQQKRDIIPHLRDCTIFHFAGHGQSDDKDPLNSRLLLNDSRSDPFTVTSLFNTKLHDNPPFLAYLSACGTGRMDNDRFSDEGIHLISACQLAGFRHVIGTLWEVNDESCVEMARVLYENLKHQGITDEALAVARRLRDEWSRKFTNGGSRGGVARGKKQRSPEIRRNGRRDIIACDDDDDDGTEPLYWIPFVHFGV</sequence>
<evidence type="ECO:0000313" key="5">
    <source>
        <dbReference type="EMBL" id="VIO62831.1"/>
    </source>
</evidence>
<proteinExistence type="inferred from homology"/>
<evidence type="ECO:0000256" key="2">
    <source>
        <dbReference type="SAM" id="MobiDB-lite"/>
    </source>
</evidence>
<feature type="region of interest" description="Disordered" evidence="2">
    <location>
        <begin position="1459"/>
        <end position="1482"/>
    </location>
</feature>
<feature type="compositionally biased region" description="Basic and acidic residues" evidence="2">
    <location>
        <begin position="1472"/>
        <end position="1482"/>
    </location>
</feature>
<accession>A0A4E9EL04</accession>
<protein>
    <submittedName>
        <fullName evidence="5">Uncharacterized protein</fullName>
    </submittedName>
</protein>
<dbReference type="Gene3D" id="1.25.40.10">
    <property type="entry name" value="Tetratricopeptide repeat domain"/>
    <property type="match status" value="1"/>
</dbReference>
<evidence type="ECO:0000256" key="1">
    <source>
        <dbReference type="ARBA" id="ARBA00009005"/>
    </source>
</evidence>
<dbReference type="Pfam" id="PF00656">
    <property type="entry name" value="Peptidase_C14"/>
    <property type="match status" value="1"/>
</dbReference>
<evidence type="ECO:0000259" key="4">
    <source>
        <dbReference type="Pfam" id="PF12770"/>
    </source>
</evidence>
<dbReference type="PANTHER" id="PTHR48104:SF30">
    <property type="entry name" value="METACASPASE-1"/>
    <property type="match status" value="1"/>
</dbReference>
<organism evidence="5">
    <name type="scientific">Gibberella zeae</name>
    <name type="common">Wheat head blight fungus</name>
    <name type="synonym">Fusarium graminearum</name>
    <dbReference type="NCBI Taxonomy" id="5518"/>
    <lineage>
        <taxon>Eukaryota</taxon>
        <taxon>Fungi</taxon>
        <taxon>Dikarya</taxon>
        <taxon>Ascomycota</taxon>
        <taxon>Pezizomycotina</taxon>
        <taxon>Sordariomycetes</taxon>
        <taxon>Hypocreomycetidae</taxon>
        <taxon>Hypocreales</taxon>
        <taxon>Nectriaceae</taxon>
        <taxon>Fusarium</taxon>
    </lineage>
</organism>
<dbReference type="PANTHER" id="PTHR48104">
    <property type="entry name" value="METACASPASE-4"/>
    <property type="match status" value="1"/>
</dbReference>
<dbReference type="GO" id="GO:0006508">
    <property type="term" value="P:proteolysis"/>
    <property type="evidence" value="ECO:0007669"/>
    <property type="project" value="InterPro"/>
</dbReference>
<evidence type="ECO:0000259" key="3">
    <source>
        <dbReference type="Pfam" id="PF00656"/>
    </source>
</evidence>
<dbReference type="Pfam" id="PF12770">
    <property type="entry name" value="CHAT"/>
    <property type="match status" value="1"/>
</dbReference>
<dbReference type="Gene3D" id="3.40.50.1460">
    <property type="match status" value="1"/>
</dbReference>
<comment type="similarity">
    <text evidence="1">Belongs to the peptidase C14B family.</text>
</comment>
<dbReference type="InterPro" id="IPR011990">
    <property type="entry name" value="TPR-like_helical_dom_sf"/>
</dbReference>
<dbReference type="GO" id="GO:0004197">
    <property type="term" value="F:cysteine-type endopeptidase activity"/>
    <property type="evidence" value="ECO:0007669"/>
    <property type="project" value="InterPro"/>
</dbReference>